<dbReference type="GeneID" id="75830488"/>
<organism evidence="3 4">
    <name type="scientific">Emericellopsis cladophorae</name>
    <dbReference type="NCBI Taxonomy" id="2686198"/>
    <lineage>
        <taxon>Eukaryota</taxon>
        <taxon>Fungi</taxon>
        <taxon>Dikarya</taxon>
        <taxon>Ascomycota</taxon>
        <taxon>Pezizomycotina</taxon>
        <taxon>Sordariomycetes</taxon>
        <taxon>Hypocreomycetidae</taxon>
        <taxon>Hypocreales</taxon>
        <taxon>Bionectriaceae</taxon>
        <taxon>Emericellopsis</taxon>
    </lineage>
</organism>
<feature type="domain" description="Glucose-methanol-choline oxidoreductase N-terminal" evidence="2">
    <location>
        <begin position="264"/>
        <end position="333"/>
    </location>
</feature>
<keyword evidence="4" id="KW-1185">Reference proteome</keyword>
<dbReference type="EMBL" id="JAGIXG020000019">
    <property type="protein sequence ID" value="KAI6781731.1"/>
    <property type="molecule type" value="Genomic_DNA"/>
</dbReference>
<comment type="similarity">
    <text evidence="1">Belongs to the GMC oxidoreductase family.</text>
</comment>
<protein>
    <submittedName>
        <fullName evidence="3">Versicolorin B synthase-like protein</fullName>
    </submittedName>
</protein>
<reference evidence="3" key="2">
    <citation type="submission" date="2022-07" db="EMBL/GenBank/DDBJ databases">
        <authorList>
            <person name="Goncalves M.F.M."/>
            <person name="Hilario S."/>
            <person name="Van De Peer Y."/>
            <person name="Esteves A.C."/>
            <person name="Alves A."/>
        </authorList>
    </citation>
    <scope>NUCLEOTIDE SEQUENCE</scope>
    <source>
        <strain evidence="3">MUM 19.33</strain>
    </source>
</reference>
<dbReference type="SUPFAM" id="SSF51905">
    <property type="entry name" value="FAD/NAD(P)-binding domain"/>
    <property type="match status" value="1"/>
</dbReference>
<sequence length="383" mass="42133">MKARERIVYADGDIIQACRMRTRSHVSLFHPRTFFYVPLFQLWTFETPKETQSLAVKLSASLDSLAALLGVAAQYVESLGVDGLMGSHFGVLSIPGTYDYVIIGGATAGLTMFKRLAEDKRYTLAVAGAGDFAEFANGNNSQIPALAASFIGSDPKIKNPYLYWYQWMTKQGGLGGRSVVYMSGKVLGYGSKSAEFTPPNEEYRLHNATTLYDEDYWGPDSGPLQFGYPNWANPISSWIARGLEYLGLENLPERQGQENPLDDDKKAIGAVVESTGVEYHLSASREFIVSARAFRSPQLLMVSGIGSENTLKKFGIKVISNLKDVGQNMRDHIAFSPSYVVNLLTHSAMSRPDFAVEQLTNYQSQWTGQLTNYGGDVPGSGVH</sequence>
<dbReference type="PANTHER" id="PTHR11552">
    <property type="entry name" value="GLUCOSE-METHANOL-CHOLINE GMC OXIDOREDUCTASE"/>
    <property type="match status" value="1"/>
</dbReference>
<dbReference type="Proteomes" id="UP001055219">
    <property type="component" value="Unassembled WGS sequence"/>
</dbReference>
<evidence type="ECO:0000256" key="1">
    <source>
        <dbReference type="ARBA" id="ARBA00010790"/>
    </source>
</evidence>
<dbReference type="GO" id="GO:0050660">
    <property type="term" value="F:flavin adenine dinucleotide binding"/>
    <property type="evidence" value="ECO:0007669"/>
    <property type="project" value="InterPro"/>
</dbReference>
<dbReference type="Pfam" id="PF00732">
    <property type="entry name" value="GMC_oxred_N"/>
    <property type="match status" value="1"/>
</dbReference>
<gene>
    <name evidence="3" type="ORF">J7T54_003997</name>
</gene>
<dbReference type="OrthoDB" id="269227at2759"/>
<evidence type="ECO:0000259" key="2">
    <source>
        <dbReference type="Pfam" id="PF00732"/>
    </source>
</evidence>
<evidence type="ECO:0000313" key="3">
    <source>
        <dbReference type="EMBL" id="KAI6781731.1"/>
    </source>
</evidence>
<dbReference type="InterPro" id="IPR000172">
    <property type="entry name" value="GMC_OxRdtase_N"/>
</dbReference>
<dbReference type="Gene3D" id="3.30.560.10">
    <property type="entry name" value="Glucose Oxidase, domain 3"/>
    <property type="match status" value="2"/>
</dbReference>
<dbReference type="GO" id="GO:0016614">
    <property type="term" value="F:oxidoreductase activity, acting on CH-OH group of donors"/>
    <property type="evidence" value="ECO:0007669"/>
    <property type="project" value="InterPro"/>
</dbReference>
<proteinExistence type="inferred from homology"/>
<dbReference type="AlphaFoldDB" id="A0A9Q0BED0"/>
<reference evidence="3" key="1">
    <citation type="journal article" date="2021" name="J Fungi (Basel)">
        <title>Genomic and Metabolomic Analyses of the Marine Fungus Emericellopsis cladophorae: Insights into Saltwater Adaptability Mechanisms and Its Biosynthetic Potential.</title>
        <authorList>
            <person name="Goncalves M.F.M."/>
            <person name="Hilario S."/>
            <person name="Van de Peer Y."/>
            <person name="Esteves A.C."/>
            <person name="Alves A."/>
        </authorList>
    </citation>
    <scope>NUCLEOTIDE SEQUENCE</scope>
    <source>
        <strain evidence="3">MUM 19.33</strain>
    </source>
</reference>
<name>A0A9Q0BED0_9HYPO</name>
<evidence type="ECO:0000313" key="4">
    <source>
        <dbReference type="Proteomes" id="UP001055219"/>
    </source>
</evidence>
<dbReference type="RefSeq" id="XP_051362587.1">
    <property type="nucleotide sequence ID" value="XM_051506195.1"/>
</dbReference>
<dbReference type="InterPro" id="IPR012132">
    <property type="entry name" value="GMC_OxRdtase"/>
</dbReference>
<accession>A0A9Q0BED0</accession>
<dbReference type="GO" id="GO:0044550">
    <property type="term" value="P:secondary metabolite biosynthetic process"/>
    <property type="evidence" value="ECO:0007669"/>
    <property type="project" value="TreeGrafter"/>
</dbReference>
<dbReference type="InterPro" id="IPR036188">
    <property type="entry name" value="FAD/NAD-bd_sf"/>
</dbReference>
<dbReference type="PANTHER" id="PTHR11552:SF138">
    <property type="entry name" value="DEHYDROGENASE PKFF-RELATED"/>
    <property type="match status" value="1"/>
</dbReference>
<dbReference type="Gene3D" id="3.50.50.60">
    <property type="entry name" value="FAD/NAD(P)-binding domain"/>
    <property type="match status" value="2"/>
</dbReference>
<comment type="caution">
    <text evidence="3">The sequence shown here is derived from an EMBL/GenBank/DDBJ whole genome shotgun (WGS) entry which is preliminary data.</text>
</comment>